<proteinExistence type="predicted"/>
<dbReference type="AlphaFoldDB" id="A0A3Q3XH89"/>
<organism evidence="1 2">
    <name type="scientific">Mola mola</name>
    <name type="common">Ocean sunfish</name>
    <name type="synonym">Tetraodon mola</name>
    <dbReference type="NCBI Taxonomy" id="94237"/>
    <lineage>
        <taxon>Eukaryota</taxon>
        <taxon>Metazoa</taxon>
        <taxon>Chordata</taxon>
        <taxon>Craniata</taxon>
        <taxon>Vertebrata</taxon>
        <taxon>Euteleostomi</taxon>
        <taxon>Actinopterygii</taxon>
        <taxon>Neopterygii</taxon>
        <taxon>Teleostei</taxon>
        <taxon>Neoteleostei</taxon>
        <taxon>Acanthomorphata</taxon>
        <taxon>Eupercaria</taxon>
        <taxon>Tetraodontiformes</taxon>
        <taxon>Molidae</taxon>
        <taxon>Mola</taxon>
    </lineage>
</organism>
<evidence type="ECO:0000313" key="1">
    <source>
        <dbReference type="Ensembl" id="ENSMMOP00000028345.1"/>
    </source>
</evidence>
<name>A0A3Q3XH89_MOLML</name>
<sequence>MNRPFNFSTFQGYSNALVHKHHPALMNFAAHLQQLLLHRVPDQVRSRSPGPAAQVVGGDGERGLGGVQCLLQPGLQRQQRVRVGLQPVDVPLQLGLPAVDLLQSLPKKTRSVGLRAQRVRLAVPLQGPGLPLDDAVVVGEPLGRGVFSGAREHSILWAVGGDHCLPQACGRLVSSADVLQVVLVLRVVGTNEGH</sequence>
<dbReference type="Ensembl" id="ENSMMOT00000028825.1">
    <property type="protein sequence ID" value="ENSMMOP00000028345.1"/>
    <property type="gene ID" value="ENSMMOG00000021417.1"/>
</dbReference>
<keyword evidence="2" id="KW-1185">Reference proteome</keyword>
<accession>A0A3Q3XH89</accession>
<protein>
    <submittedName>
        <fullName evidence="1">Uncharacterized protein</fullName>
    </submittedName>
</protein>
<reference evidence="1" key="1">
    <citation type="submission" date="2025-08" db="UniProtKB">
        <authorList>
            <consortium name="Ensembl"/>
        </authorList>
    </citation>
    <scope>IDENTIFICATION</scope>
</reference>
<reference evidence="1" key="2">
    <citation type="submission" date="2025-09" db="UniProtKB">
        <authorList>
            <consortium name="Ensembl"/>
        </authorList>
    </citation>
    <scope>IDENTIFICATION</scope>
</reference>
<dbReference type="Proteomes" id="UP000261620">
    <property type="component" value="Unplaced"/>
</dbReference>
<evidence type="ECO:0000313" key="2">
    <source>
        <dbReference type="Proteomes" id="UP000261620"/>
    </source>
</evidence>